<dbReference type="AlphaFoldDB" id="A0A9E2BFE0"/>
<dbReference type="Proteomes" id="UP000811545">
    <property type="component" value="Unassembled WGS sequence"/>
</dbReference>
<accession>A0A9E2BFE0</accession>
<proteinExistence type="predicted"/>
<gene>
    <name evidence="1" type="ORF">DDT42_00435</name>
</gene>
<sequence length="312" mass="33434">MKAKDGIKIVGRGIVECFYGDYKTYEEAIRAEGKPYKVMESKNTALNRGMDQILTFLCGGTGTVFNAANARIGIGDNGTARLRTQTGLLAETVVCPAEINWVARPNVTSALDAVDRRVGANSVMLSVAAAFTTGIIATRDFAAMNLSAFRFVRLWIRSSVARAAGNLRLLLDNTAAGASPEETLSIPALSAGVWTQITLTLANPSLLTAIISVGIDATVSPGACIIHLDNIRAVTTWYRGMDTGHPTFGTEQRAIFRSMFAGAEANFPWREWTIDNGLADSPISLNRGVGDFGAKIEGQTRSFTGEIRLIPV</sequence>
<evidence type="ECO:0000313" key="1">
    <source>
        <dbReference type="EMBL" id="MBT9144593.1"/>
    </source>
</evidence>
<dbReference type="EMBL" id="QLTW01000013">
    <property type="protein sequence ID" value="MBT9144593.1"/>
    <property type="molecule type" value="Genomic_DNA"/>
</dbReference>
<reference evidence="1 2" key="1">
    <citation type="journal article" date="2021" name="bioRxiv">
        <title>Unique metabolic strategies in Hadean analogues reveal hints for primordial physiology.</title>
        <authorList>
            <person name="Nobu M.K."/>
            <person name="Nakai R."/>
            <person name="Tamazawa S."/>
            <person name="Mori H."/>
            <person name="Toyoda A."/>
            <person name="Ijiri A."/>
            <person name="Suzuki S."/>
            <person name="Kurokawa K."/>
            <person name="Kamagata Y."/>
            <person name="Tamaki H."/>
        </authorList>
    </citation>
    <scope>NUCLEOTIDE SEQUENCE [LARGE SCALE GENOMIC DNA]</scope>
    <source>
        <strain evidence="1">BS525</strain>
    </source>
</reference>
<name>A0A9E2BFE0_PSYF1</name>
<evidence type="ECO:0000313" key="2">
    <source>
        <dbReference type="Proteomes" id="UP000811545"/>
    </source>
</evidence>
<comment type="caution">
    <text evidence="1">The sequence shown here is derived from an EMBL/GenBank/DDBJ whole genome shotgun (WGS) entry which is preliminary data.</text>
</comment>
<protein>
    <submittedName>
        <fullName evidence="1">Uncharacterized protein</fullName>
    </submittedName>
</protein>
<organism evidence="1 2">
    <name type="scientific">Psychracetigena formicireducens</name>
    <dbReference type="NCBI Taxonomy" id="2986056"/>
    <lineage>
        <taxon>Bacteria</taxon>
        <taxon>Bacillati</taxon>
        <taxon>Candidatus Lithacetigenota</taxon>
        <taxon>Candidatus Psychracetigena</taxon>
    </lineage>
</organism>